<dbReference type="Proteomes" id="UP000799764">
    <property type="component" value="Unassembled WGS sequence"/>
</dbReference>
<feature type="signal peptide" evidence="1">
    <location>
        <begin position="1"/>
        <end position="18"/>
    </location>
</feature>
<sequence length="224" mass="22832">MIFLKTLFLASIVAAVPAQFDDRAVPAQLDERTVKVDCKAVDLVVKALKIAPGASKYCSSVLKIPTVTTTSTASVTNTATATTTTTALDFITSTGDQGGTSTITAPPVTQVKITTRVVTVTLVLDKKRDLGGRAVAAATPANKCDGSPLAGFACGLVSSACNCLNLATPTSTVKTTKSTTTTATITATVTSTGTQFVPVITTTTPTLIATSTSVKVVTVTLVLD</sequence>
<comment type="caution">
    <text evidence="2">The sequence shown here is derived from an EMBL/GenBank/DDBJ whole genome shotgun (WGS) entry which is preliminary data.</text>
</comment>
<evidence type="ECO:0000313" key="3">
    <source>
        <dbReference type="Proteomes" id="UP000799764"/>
    </source>
</evidence>
<evidence type="ECO:0000313" key="2">
    <source>
        <dbReference type="EMBL" id="KAF2449177.1"/>
    </source>
</evidence>
<gene>
    <name evidence="2" type="ORF">P171DRAFT_439751</name>
</gene>
<organism evidence="2 3">
    <name type="scientific">Karstenula rhodostoma CBS 690.94</name>
    <dbReference type="NCBI Taxonomy" id="1392251"/>
    <lineage>
        <taxon>Eukaryota</taxon>
        <taxon>Fungi</taxon>
        <taxon>Dikarya</taxon>
        <taxon>Ascomycota</taxon>
        <taxon>Pezizomycotina</taxon>
        <taxon>Dothideomycetes</taxon>
        <taxon>Pleosporomycetidae</taxon>
        <taxon>Pleosporales</taxon>
        <taxon>Massarineae</taxon>
        <taxon>Didymosphaeriaceae</taxon>
        <taxon>Karstenula</taxon>
    </lineage>
</organism>
<name>A0A9P4PS36_9PLEO</name>
<keyword evidence="1" id="KW-0732">Signal</keyword>
<feature type="chain" id="PRO_5040376555" evidence="1">
    <location>
        <begin position="19"/>
        <end position="224"/>
    </location>
</feature>
<protein>
    <submittedName>
        <fullName evidence="2">Uncharacterized protein</fullName>
    </submittedName>
</protein>
<dbReference type="OrthoDB" id="2013942at2759"/>
<keyword evidence="3" id="KW-1185">Reference proteome</keyword>
<accession>A0A9P4PS36</accession>
<evidence type="ECO:0000256" key="1">
    <source>
        <dbReference type="SAM" id="SignalP"/>
    </source>
</evidence>
<dbReference type="EMBL" id="MU001494">
    <property type="protein sequence ID" value="KAF2449177.1"/>
    <property type="molecule type" value="Genomic_DNA"/>
</dbReference>
<reference evidence="2" key="1">
    <citation type="journal article" date="2020" name="Stud. Mycol.">
        <title>101 Dothideomycetes genomes: a test case for predicting lifestyles and emergence of pathogens.</title>
        <authorList>
            <person name="Haridas S."/>
            <person name="Albert R."/>
            <person name="Binder M."/>
            <person name="Bloem J."/>
            <person name="Labutti K."/>
            <person name="Salamov A."/>
            <person name="Andreopoulos B."/>
            <person name="Baker S."/>
            <person name="Barry K."/>
            <person name="Bills G."/>
            <person name="Bluhm B."/>
            <person name="Cannon C."/>
            <person name="Castanera R."/>
            <person name="Culley D."/>
            <person name="Daum C."/>
            <person name="Ezra D."/>
            <person name="Gonzalez J."/>
            <person name="Henrissat B."/>
            <person name="Kuo A."/>
            <person name="Liang C."/>
            <person name="Lipzen A."/>
            <person name="Lutzoni F."/>
            <person name="Magnuson J."/>
            <person name="Mondo S."/>
            <person name="Nolan M."/>
            <person name="Ohm R."/>
            <person name="Pangilinan J."/>
            <person name="Park H.-J."/>
            <person name="Ramirez L."/>
            <person name="Alfaro M."/>
            <person name="Sun H."/>
            <person name="Tritt A."/>
            <person name="Yoshinaga Y."/>
            <person name="Zwiers L.-H."/>
            <person name="Turgeon B."/>
            <person name="Goodwin S."/>
            <person name="Spatafora J."/>
            <person name="Crous P."/>
            <person name="Grigoriev I."/>
        </authorList>
    </citation>
    <scope>NUCLEOTIDE SEQUENCE</scope>
    <source>
        <strain evidence="2">CBS 690.94</strain>
    </source>
</reference>
<proteinExistence type="predicted"/>
<dbReference type="AlphaFoldDB" id="A0A9P4PS36"/>